<proteinExistence type="predicted"/>
<sequence>MFSLTRLHDAKQQENPAVPKKVVRKFPSWKGDIFVVDEEVQFNVRNKCLLEPSQRLICIADPKGVPISSETLKEPKKEGLTSLIGAIKRLMVNNYPAACMAIGGAVMSLGYTKIHKKNSSCPVVLLTGDTETGKSTILRCCMSLFSDKNIRDYTGKKALQMATLNHMPFGWDDPSSASDVAEVVQGLFNGAGRQTCYSDGAPIRPPIITANFACSNDKRIFSK</sequence>
<keyword evidence="1" id="KW-1185">Reference proteome</keyword>
<dbReference type="RefSeq" id="XP_031561320.1">
    <property type="nucleotide sequence ID" value="XM_031705460.1"/>
</dbReference>
<dbReference type="OrthoDB" id="5987693at2759"/>
<evidence type="ECO:0000313" key="1">
    <source>
        <dbReference type="Proteomes" id="UP000515163"/>
    </source>
</evidence>
<reference evidence="2" key="1">
    <citation type="submission" date="2025-08" db="UniProtKB">
        <authorList>
            <consortium name="RefSeq"/>
        </authorList>
    </citation>
    <scope>IDENTIFICATION</scope>
</reference>
<dbReference type="KEGG" id="aten:116297266"/>
<name>A0A6P8I9J6_ACTTE</name>
<evidence type="ECO:0000313" key="2">
    <source>
        <dbReference type="RefSeq" id="XP_031561320.1"/>
    </source>
</evidence>
<dbReference type="Proteomes" id="UP000515163">
    <property type="component" value="Unplaced"/>
</dbReference>
<feature type="non-terminal residue" evidence="2">
    <location>
        <position position="223"/>
    </location>
</feature>
<accession>A0A6P8I9J6</accession>
<organism evidence="1 2">
    <name type="scientific">Actinia tenebrosa</name>
    <name type="common">Australian red waratah sea anemone</name>
    <dbReference type="NCBI Taxonomy" id="6105"/>
    <lineage>
        <taxon>Eukaryota</taxon>
        <taxon>Metazoa</taxon>
        <taxon>Cnidaria</taxon>
        <taxon>Anthozoa</taxon>
        <taxon>Hexacorallia</taxon>
        <taxon>Actiniaria</taxon>
        <taxon>Actiniidae</taxon>
        <taxon>Actinia</taxon>
    </lineage>
</organism>
<dbReference type="AlphaFoldDB" id="A0A6P8I9J6"/>
<protein>
    <submittedName>
        <fullName evidence="2">Uncharacterized protein LOC116297266</fullName>
    </submittedName>
</protein>
<dbReference type="InParanoid" id="A0A6P8I9J6"/>
<gene>
    <name evidence="2" type="primary">LOC116297266</name>
</gene>
<dbReference type="GeneID" id="116297266"/>